<evidence type="ECO:0000256" key="1">
    <source>
        <dbReference type="SAM" id="MobiDB-lite"/>
    </source>
</evidence>
<dbReference type="VEuPathDB" id="VectorBase:PHUM238940"/>
<dbReference type="FunCoup" id="E0VJ63">
    <property type="interactions" value="886"/>
</dbReference>
<organism>
    <name type="scientific">Pediculus humanus subsp. corporis</name>
    <name type="common">Body louse</name>
    <dbReference type="NCBI Taxonomy" id="121224"/>
    <lineage>
        <taxon>Eukaryota</taxon>
        <taxon>Metazoa</taxon>
        <taxon>Ecdysozoa</taxon>
        <taxon>Arthropoda</taxon>
        <taxon>Hexapoda</taxon>
        <taxon>Insecta</taxon>
        <taxon>Pterygota</taxon>
        <taxon>Neoptera</taxon>
        <taxon>Paraneoptera</taxon>
        <taxon>Psocodea</taxon>
        <taxon>Troctomorpha</taxon>
        <taxon>Phthiraptera</taxon>
        <taxon>Anoplura</taxon>
        <taxon>Pediculidae</taxon>
        <taxon>Pediculus</taxon>
    </lineage>
</organism>
<dbReference type="OMA" id="AFLYCNM"/>
<feature type="region of interest" description="Disordered" evidence="1">
    <location>
        <begin position="1019"/>
        <end position="1038"/>
    </location>
</feature>
<feature type="compositionally biased region" description="Polar residues" evidence="1">
    <location>
        <begin position="174"/>
        <end position="188"/>
    </location>
</feature>
<dbReference type="eggNOG" id="ENOG502QTNC">
    <property type="taxonomic scope" value="Eukaryota"/>
</dbReference>
<dbReference type="STRING" id="121224.E0VJ63"/>
<protein>
    <recommendedName>
        <fullName evidence="7">Erythroid differentiation-related factor 1</fullName>
    </recommendedName>
</protein>
<gene>
    <name evidence="5" type="primary">8230691</name>
    <name evidence="4" type="ORF">Phum_PHUM238940</name>
</gene>
<dbReference type="Pfam" id="PF23788">
    <property type="entry name" value="EDRF1_N"/>
    <property type="match status" value="2"/>
</dbReference>
<dbReference type="GeneID" id="8230691"/>
<evidence type="ECO:0000259" key="2">
    <source>
        <dbReference type="Pfam" id="PF23723"/>
    </source>
</evidence>
<feature type="domain" description="EDRF1 N-terminal" evidence="3">
    <location>
        <begin position="209"/>
        <end position="452"/>
    </location>
</feature>
<dbReference type="InterPro" id="IPR056583">
    <property type="entry name" value="EDRF1_TPR"/>
</dbReference>
<evidence type="ECO:0008006" key="7">
    <source>
        <dbReference type="Google" id="ProtNLM"/>
    </source>
</evidence>
<keyword evidence="6" id="KW-1185">Reference proteome</keyword>
<sequence>MEVPAAFTRLRCNTDLNLPPSNWLCNSAETYGLRPFSFSHRSGFSSFRMAHMFPDCVGEVDVVSDAENVKKLLKIPYSHGSVSMMIHRIENTLLIDEFDIHKYLLREAECQWEWFKKFFFENIMQSNNSKDKLICHRDNSRNALQQKSLVSKFLYHSLVTADSSEQSVEKQSKTSENVNPSTPLSLTCKNDPPLPDPSYEEESPEPKSNHKFARNVVWTFEDIQMLLGTDMPIFGGGTHPCISLRLRDMTKPINVLTGMDYWLDNLMCNVPEVIMCYHLNGIVQKYELIKTEDLPNLENSKFSPKVIKDIAQNILSFLKANATKAGHTYWLFKGKDDDVVKLYDLTSLCTDVVDEKGQTPFTVPVAMLLYRVARNMKNSSDGQRQAATIRMLLKNCISLISPEKYPEIVTSAHYMLADLYIPADVNPVSPELFSNEENVDEKAKDNVRRMNDTMKEDVAIKSMSLANICEIHMDETEFISPAPPLGLDLEGRCVDGIRNVLLGLNALKFLNEKKDDNAKNDDEPNMAKPFQTIPMPYQLWIMKSKMMMYPEESSKTLLCKPKSETYPTWHPPITKSSSSWKIYLKTLLYEKISLIYATLMEKAYSDKKFGLALLYIKLVLTARNILKSLTVEIYNADVESYLLGRAGDSLFMVVQNFQKNKSYDEEYMTFSDFVEETLKEFQCEKCDDSFEKNFPQNLNNLEDLLISSSCCYRAALDLKATVDEENLLRRLGNIENELGVFYMNQAAAKYQEEINSNEKEIQCRAFEELFSKSQKHLENGIKAFDSVKDEANLALLYSNTGRLMRVQAHFFSMTEVEGKLTTQEKSFYKKSIFNYQKALQILGDRKYNPPVWDSVHWELSTALFAMATLIQDYPCLKNKEETEREIIETLHKALKYCDVDTPGSRQPVYQYRSAMIHHRLASLYHKSYRTSLEDEVKKKKIYQLCKLHYQKSTKLLLQLENSSEYLRVQLEKVALAEFQAESNVSLKVKYFENALELLLEASSMLKIISERNVKFYDSEEEENVENSKEEDRNNKKTSEESENELVLLNFFEQRLQYILLSLTKLIKNRTDLKKG</sequence>
<reference evidence="4" key="1">
    <citation type="submission" date="2007-04" db="EMBL/GenBank/DDBJ databases">
        <title>Annotation of Pediculus humanus corporis strain USDA.</title>
        <authorList>
            <person name="Kirkness E."/>
            <person name="Hannick L."/>
            <person name="Hass B."/>
            <person name="Bruggner R."/>
            <person name="Lawson D."/>
            <person name="Bidwell S."/>
            <person name="Joardar V."/>
            <person name="Caler E."/>
            <person name="Walenz B."/>
            <person name="Inman J."/>
            <person name="Schobel S."/>
            <person name="Galinsky K."/>
            <person name="Amedeo P."/>
            <person name="Strausberg R."/>
        </authorList>
    </citation>
    <scope>NUCLEOTIDE SEQUENCE</scope>
    <source>
        <strain evidence="4">USDA</strain>
    </source>
</reference>
<feature type="compositionally biased region" description="Basic and acidic residues" evidence="1">
    <location>
        <begin position="1025"/>
        <end position="1038"/>
    </location>
</feature>
<evidence type="ECO:0000259" key="3">
    <source>
        <dbReference type="Pfam" id="PF23788"/>
    </source>
</evidence>
<dbReference type="Pfam" id="PF23723">
    <property type="entry name" value="TPR_EDRF1"/>
    <property type="match status" value="1"/>
</dbReference>
<feature type="region of interest" description="Disordered" evidence="1">
    <location>
        <begin position="165"/>
        <end position="208"/>
    </location>
</feature>
<feature type="domain" description="EDRF1 TPR repeats region" evidence="2">
    <location>
        <begin position="727"/>
        <end position="1068"/>
    </location>
</feature>
<evidence type="ECO:0000313" key="5">
    <source>
        <dbReference type="EnsemblMetazoa" id="PHUM238940-PA"/>
    </source>
</evidence>
<dbReference type="KEGG" id="phu:Phum_PHUM238940"/>
<dbReference type="InterPro" id="IPR056582">
    <property type="entry name" value="EDRF1_N"/>
</dbReference>
<proteinExistence type="predicted"/>
<dbReference type="EMBL" id="AAZO01002771">
    <property type="status" value="NOT_ANNOTATED_CDS"/>
    <property type="molecule type" value="Genomic_DNA"/>
</dbReference>
<evidence type="ECO:0000313" key="6">
    <source>
        <dbReference type="Proteomes" id="UP000009046"/>
    </source>
</evidence>
<dbReference type="InParanoid" id="E0VJ63"/>
<dbReference type="HOGENOM" id="CLU_008729_0_0_1"/>
<dbReference type="CTD" id="8230691"/>
<dbReference type="OrthoDB" id="419432at2759"/>
<dbReference type="EMBL" id="DS235219">
    <property type="protein sequence ID" value="EEB13419.1"/>
    <property type="molecule type" value="Genomic_DNA"/>
</dbReference>
<dbReference type="PANTHER" id="PTHR15000">
    <property type="entry name" value="ERYTHROID DIFFERENTIATION-RELATED FACTOR 1"/>
    <property type="match status" value="1"/>
</dbReference>
<dbReference type="RefSeq" id="XP_002426157.1">
    <property type="nucleotide sequence ID" value="XM_002426112.1"/>
</dbReference>
<dbReference type="PANTHER" id="PTHR15000:SF1">
    <property type="entry name" value="ERYTHROID DIFFERENTIATION-RELATED FACTOR 1"/>
    <property type="match status" value="1"/>
</dbReference>
<accession>E0VJ63</accession>
<dbReference type="AlphaFoldDB" id="E0VJ63"/>
<evidence type="ECO:0000313" key="4">
    <source>
        <dbReference type="EMBL" id="EEB13419.1"/>
    </source>
</evidence>
<dbReference type="EnsemblMetazoa" id="PHUM238940-RA">
    <property type="protein sequence ID" value="PHUM238940-PA"/>
    <property type="gene ID" value="PHUM238940"/>
</dbReference>
<name>E0VJ63_PEDHC</name>
<dbReference type="GO" id="GO:0045893">
    <property type="term" value="P:positive regulation of DNA-templated transcription"/>
    <property type="evidence" value="ECO:0007669"/>
    <property type="project" value="TreeGrafter"/>
</dbReference>
<reference evidence="5" key="3">
    <citation type="submission" date="2020-05" db="UniProtKB">
        <authorList>
            <consortium name="EnsemblMetazoa"/>
        </authorList>
    </citation>
    <scope>IDENTIFICATION</scope>
    <source>
        <strain evidence="5">USDA</strain>
    </source>
</reference>
<feature type="domain" description="EDRF1 N-terminal" evidence="3">
    <location>
        <begin position="4"/>
        <end position="178"/>
    </location>
</feature>
<dbReference type="Proteomes" id="UP000009046">
    <property type="component" value="Unassembled WGS sequence"/>
</dbReference>
<reference evidence="4" key="2">
    <citation type="submission" date="2007-04" db="EMBL/GenBank/DDBJ databases">
        <title>The genome of the human body louse.</title>
        <authorList>
            <consortium name="The Human Body Louse Genome Consortium"/>
            <person name="Kirkness E."/>
            <person name="Walenz B."/>
            <person name="Hass B."/>
            <person name="Bruggner R."/>
            <person name="Strausberg R."/>
        </authorList>
    </citation>
    <scope>NUCLEOTIDE SEQUENCE</scope>
    <source>
        <strain evidence="4">USDA</strain>
    </source>
</reference>